<keyword evidence="1" id="KW-1133">Transmembrane helix</keyword>
<name>A0A4R4ZW54_9ACTN</name>
<keyword evidence="1" id="KW-0812">Transmembrane</keyword>
<evidence type="ECO:0000259" key="3">
    <source>
        <dbReference type="Pfam" id="PF14344"/>
    </source>
</evidence>
<feature type="transmembrane region" description="Helical" evidence="1">
    <location>
        <begin position="247"/>
        <end position="269"/>
    </location>
</feature>
<proteinExistence type="predicted"/>
<feature type="domain" description="DUF4397" evidence="3">
    <location>
        <begin position="32"/>
        <end position="149"/>
    </location>
</feature>
<accession>A0A4R4ZW54</accession>
<dbReference type="InterPro" id="IPR025510">
    <property type="entry name" value="DUF4397"/>
</dbReference>
<dbReference type="EMBL" id="SMKX01000001">
    <property type="protein sequence ID" value="TDD63423.1"/>
    <property type="molecule type" value="Genomic_DNA"/>
</dbReference>
<dbReference type="Pfam" id="PF14344">
    <property type="entry name" value="DUF4397"/>
    <property type="match status" value="1"/>
</dbReference>
<sequence>MAVRRATALTAAGLLLVGVPAATAQARPAATATVSVLHAVPGATVDVYANGKVLLSNFKPGTLTDPVKLPEGSYDLKVTAAGAGAKGKAVIEADDVKVPGGANITVVAHLNASGTPVLTPYVNDVSKVAAGKGRLTVRHDAAAPAVDIRAGGTPVFKGLANPKEAKADLPAGTVKADVVLAGTKTVAIGPADVNVKEGTNTIVYAWGSAGDKNLKLAVQTLSGLHHNPSGVPGGTGGQAAQNDSVPVWAWGLAVLAAIGVVGFGTLRLARVPARS</sequence>
<feature type="chain" id="PRO_5039157863" evidence="2">
    <location>
        <begin position="25"/>
        <end position="275"/>
    </location>
</feature>
<dbReference type="RefSeq" id="WP_132164009.1">
    <property type="nucleotide sequence ID" value="NZ_SMKX01000001.1"/>
</dbReference>
<dbReference type="Proteomes" id="UP000295124">
    <property type="component" value="Unassembled WGS sequence"/>
</dbReference>
<dbReference type="OrthoDB" id="5800709at2"/>
<keyword evidence="1" id="KW-0472">Membrane</keyword>
<feature type="signal peptide" evidence="2">
    <location>
        <begin position="1"/>
        <end position="24"/>
    </location>
</feature>
<gene>
    <name evidence="4" type="ORF">E1263_00270</name>
</gene>
<keyword evidence="2" id="KW-0732">Signal</keyword>
<keyword evidence="5" id="KW-1185">Reference proteome</keyword>
<evidence type="ECO:0000256" key="1">
    <source>
        <dbReference type="SAM" id="Phobius"/>
    </source>
</evidence>
<evidence type="ECO:0000313" key="5">
    <source>
        <dbReference type="Proteomes" id="UP000295124"/>
    </source>
</evidence>
<evidence type="ECO:0000313" key="4">
    <source>
        <dbReference type="EMBL" id="TDD63423.1"/>
    </source>
</evidence>
<reference evidence="4 5" key="1">
    <citation type="submission" date="2019-03" db="EMBL/GenBank/DDBJ databases">
        <title>Draft genome sequences of novel Actinobacteria.</title>
        <authorList>
            <person name="Sahin N."/>
            <person name="Ay H."/>
            <person name="Saygin H."/>
        </authorList>
    </citation>
    <scope>NUCLEOTIDE SEQUENCE [LARGE SCALE GENOMIC DNA]</scope>
    <source>
        <strain evidence="4 5">JCM 13523</strain>
    </source>
</reference>
<organism evidence="4 5">
    <name type="scientific">Kribbella antibiotica</name>
    <dbReference type="NCBI Taxonomy" id="190195"/>
    <lineage>
        <taxon>Bacteria</taxon>
        <taxon>Bacillati</taxon>
        <taxon>Actinomycetota</taxon>
        <taxon>Actinomycetes</taxon>
        <taxon>Propionibacteriales</taxon>
        <taxon>Kribbellaceae</taxon>
        <taxon>Kribbella</taxon>
    </lineage>
</organism>
<protein>
    <submittedName>
        <fullName evidence="4">DUF4397 domain-containing protein</fullName>
    </submittedName>
</protein>
<dbReference type="AlphaFoldDB" id="A0A4R4ZW54"/>
<evidence type="ECO:0000256" key="2">
    <source>
        <dbReference type="SAM" id="SignalP"/>
    </source>
</evidence>
<comment type="caution">
    <text evidence="4">The sequence shown here is derived from an EMBL/GenBank/DDBJ whole genome shotgun (WGS) entry which is preliminary data.</text>
</comment>